<dbReference type="Pfam" id="PF00425">
    <property type="entry name" value="Chorismate_bind"/>
    <property type="match status" value="1"/>
</dbReference>
<dbReference type="RefSeq" id="WP_215796474.1">
    <property type="nucleotide sequence ID" value="NZ_BMYX01000008.1"/>
</dbReference>
<dbReference type="GO" id="GO:0005737">
    <property type="term" value="C:cytoplasm"/>
    <property type="evidence" value="ECO:0007669"/>
    <property type="project" value="TreeGrafter"/>
</dbReference>
<feature type="domain" description="Anthranilate synthase component I N-terminal" evidence="2">
    <location>
        <begin position="18"/>
        <end position="152"/>
    </location>
</feature>
<dbReference type="PANTHER" id="PTHR11236">
    <property type="entry name" value="AMINOBENZOATE/ANTHRANILATE SYNTHASE"/>
    <property type="match status" value="1"/>
</dbReference>
<feature type="domain" description="Chorismate-utilising enzyme C-terminal" evidence="1">
    <location>
        <begin position="203"/>
        <end position="457"/>
    </location>
</feature>
<reference evidence="3" key="2">
    <citation type="submission" date="2020-09" db="EMBL/GenBank/DDBJ databases">
        <authorList>
            <person name="Sun Q."/>
            <person name="Kim S."/>
        </authorList>
    </citation>
    <scope>NUCLEOTIDE SEQUENCE</scope>
    <source>
        <strain evidence="3">KCTC 32182</strain>
    </source>
</reference>
<keyword evidence="4" id="KW-1185">Reference proteome</keyword>
<dbReference type="AlphaFoldDB" id="A0A918P214"/>
<evidence type="ECO:0000313" key="3">
    <source>
        <dbReference type="EMBL" id="GGY14662.1"/>
    </source>
</evidence>
<dbReference type="Proteomes" id="UP000645257">
    <property type="component" value="Unassembled WGS sequence"/>
</dbReference>
<gene>
    <name evidence="3" type="ORF">GCM10011289_17500</name>
</gene>
<name>A0A918P214_9NEIS</name>
<dbReference type="InterPro" id="IPR006805">
    <property type="entry name" value="Anth_synth_I_N"/>
</dbReference>
<dbReference type="SUPFAM" id="SSF56322">
    <property type="entry name" value="ADC synthase"/>
    <property type="match status" value="1"/>
</dbReference>
<dbReference type="InterPro" id="IPR019999">
    <property type="entry name" value="Anth_synth_I-like"/>
</dbReference>
<dbReference type="Gene3D" id="3.60.120.10">
    <property type="entry name" value="Anthranilate synthase"/>
    <property type="match status" value="1"/>
</dbReference>
<dbReference type="InterPro" id="IPR015890">
    <property type="entry name" value="Chorismate_C"/>
</dbReference>
<dbReference type="InterPro" id="IPR005801">
    <property type="entry name" value="ADC_synthase"/>
</dbReference>
<reference evidence="3" key="1">
    <citation type="journal article" date="2014" name="Int. J. Syst. Evol. Microbiol.">
        <title>Complete genome sequence of Corynebacterium casei LMG S-19264T (=DSM 44701T), isolated from a smear-ripened cheese.</title>
        <authorList>
            <consortium name="US DOE Joint Genome Institute (JGI-PGF)"/>
            <person name="Walter F."/>
            <person name="Albersmeier A."/>
            <person name="Kalinowski J."/>
            <person name="Ruckert C."/>
        </authorList>
    </citation>
    <scope>NUCLEOTIDE SEQUENCE</scope>
    <source>
        <strain evidence="3">KCTC 32182</strain>
    </source>
</reference>
<dbReference type="Pfam" id="PF04715">
    <property type="entry name" value="Anth_synt_I_N"/>
    <property type="match status" value="1"/>
</dbReference>
<evidence type="ECO:0008006" key="5">
    <source>
        <dbReference type="Google" id="ProtNLM"/>
    </source>
</evidence>
<dbReference type="GO" id="GO:0000162">
    <property type="term" value="P:L-tryptophan biosynthetic process"/>
    <property type="evidence" value="ECO:0007669"/>
    <property type="project" value="TreeGrafter"/>
</dbReference>
<protein>
    <recommendedName>
        <fullName evidence="5">Aminodeoxychorismate synthase</fullName>
    </recommendedName>
</protein>
<evidence type="ECO:0000259" key="2">
    <source>
        <dbReference type="Pfam" id="PF04715"/>
    </source>
</evidence>
<organism evidence="3 4">
    <name type="scientific">Paludibacterium paludis</name>
    <dbReference type="NCBI Taxonomy" id="1225769"/>
    <lineage>
        <taxon>Bacteria</taxon>
        <taxon>Pseudomonadati</taxon>
        <taxon>Pseudomonadota</taxon>
        <taxon>Betaproteobacteria</taxon>
        <taxon>Neisseriales</taxon>
        <taxon>Chromobacteriaceae</taxon>
        <taxon>Paludibacterium</taxon>
    </lineage>
</organism>
<evidence type="ECO:0000313" key="4">
    <source>
        <dbReference type="Proteomes" id="UP000645257"/>
    </source>
</evidence>
<dbReference type="GO" id="GO:0008153">
    <property type="term" value="P:4-aminobenzoate biosynthetic process"/>
    <property type="evidence" value="ECO:0007669"/>
    <property type="project" value="TreeGrafter"/>
</dbReference>
<accession>A0A918P214</accession>
<dbReference type="GO" id="GO:0046820">
    <property type="term" value="F:4-amino-4-deoxychorismate synthase activity"/>
    <property type="evidence" value="ECO:0007669"/>
    <property type="project" value="TreeGrafter"/>
</dbReference>
<evidence type="ECO:0000259" key="1">
    <source>
        <dbReference type="Pfam" id="PF00425"/>
    </source>
</evidence>
<proteinExistence type="predicted"/>
<sequence>MRYHVLTEWLDTAMPPEQIFHGLFAGAPHAFWLDSSRPDPRTARFSFMGDDRGPLSHALRYRRGGRSEWTGAPPRAIEGDVFQILDTRLQQSELVGDPALPFDFCGGYVGYFGYELMAETQNVPAHDTPLPDAHFLFADRFLAYDHHLGRIHLVCLHTGDAEPAHQWLRDTANRLRHLPPVTLAPLPPSAEEVRMETWLNDSKAAYLDKIRRCKRAIADGESYEICLTTKLTMPLSETFAPLDAYLRLRRVNPAPYACFLRTPDYAVLCSSPECFLRIDQNGYVRARPIKGTLPRSDDPQTDRAHIDALKTDPRFFSENLMIVDLLRNDLARSCEPGSIEVPGLMEVESYATVHQLVSTIRGKLAGTPIECVRHCFPGGSMTGAPKKRTLEILAQLETTPRGIYSGAIGYLSLNRTADLNIVIRTLVCHSGQAELGVGGAITQLSDPEAEYEEVLLKARAPFSVIAPGLSSSG</sequence>
<dbReference type="PANTHER" id="PTHR11236:SF18">
    <property type="entry name" value="AMINODEOXYCHORISMATE SYNTHASE"/>
    <property type="match status" value="1"/>
</dbReference>
<dbReference type="EMBL" id="BMYX01000008">
    <property type="protein sequence ID" value="GGY14662.1"/>
    <property type="molecule type" value="Genomic_DNA"/>
</dbReference>
<comment type="caution">
    <text evidence="3">The sequence shown here is derived from an EMBL/GenBank/DDBJ whole genome shotgun (WGS) entry which is preliminary data.</text>
</comment>
<dbReference type="PRINTS" id="PR00095">
    <property type="entry name" value="ANTSNTHASEI"/>
</dbReference>